<organism evidence="9 10">
    <name type="scientific">Marinomonas sargassi</name>
    <dbReference type="NCBI Taxonomy" id="2984494"/>
    <lineage>
        <taxon>Bacteria</taxon>
        <taxon>Pseudomonadati</taxon>
        <taxon>Pseudomonadota</taxon>
        <taxon>Gammaproteobacteria</taxon>
        <taxon>Oceanospirillales</taxon>
        <taxon>Oceanospirillaceae</taxon>
        <taxon>Marinomonas</taxon>
    </lineage>
</organism>
<reference evidence="9 10" key="1">
    <citation type="submission" date="2022-10" db="EMBL/GenBank/DDBJ databases">
        <title>Marinomonas transparenta sp. nov. and Marinomonas sargassi sp. nov., isolated from marine alga (Sargassum natans (L.) Gaillon).</title>
        <authorList>
            <person name="Wang Y."/>
        </authorList>
    </citation>
    <scope>NUCLEOTIDE SEQUENCE [LARGE SCALE GENOMIC DNA]</scope>
    <source>
        <strain evidence="9 10">C2222</strain>
    </source>
</reference>
<dbReference type="PANTHER" id="PTHR34979:SF1">
    <property type="entry name" value="INNER MEMBRANE PROTEIN YGAZ"/>
    <property type="match status" value="1"/>
</dbReference>
<dbReference type="RefSeq" id="WP_263530898.1">
    <property type="nucleotide sequence ID" value="NZ_JAOVZB010000005.1"/>
</dbReference>
<dbReference type="EMBL" id="JAOVZB010000005">
    <property type="protein sequence ID" value="MCV2403519.1"/>
    <property type="molecule type" value="Genomic_DNA"/>
</dbReference>
<sequence>MVFKIDKVTRSILLVCLIDGIVGVSFGASAVNLGVELWIPFVLSIVVLAGASEFLFVSVLAAGGSPFTAALAGLLVNARHLPFGVSVKNEVGAGKQRLLGCHLMNDESVAFALAQSSRKERRRAYWLCGLGIIVCWPLGILVGGLFGDLITHPESFGLDALFPSLILALVLPNLSTINKKVTALFGALIALLTTPFLPVGLPVLLSSLALFFTTKRVKADTKKSERA</sequence>
<feature type="transmembrane region" description="Helical" evidence="8">
    <location>
        <begin position="12"/>
        <end position="31"/>
    </location>
</feature>
<feature type="transmembrane region" description="Helical" evidence="8">
    <location>
        <begin position="156"/>
        <end position="174"/>
    </location>
</feature>
<keyword evidence="10" id="KW-1185">Reference proteome</keyword>
<dbReference type="Pfam" id="PF03591">
    <property type="entry name" value="AzlC"/>
    <property type="match status" value="1"/>
</dbReference>
<keyword evidence="7 8" id="KW-0472">Membrane</keyword>
<evidence type="ECO:0000313" key="9">
    <source>
        <dbReference type="EMBL" id="MCV2403519.1"/>
    </source>
</evidence>
<evidence type="ECO:0000313" key="10">
    <source>
        <dbReference type="Proteomes" id="UP001209713"/>
    </source>
</evidence>
<feature type="transmembrane region" description="Helical" evidence="8">
    <location>
        <begin position="181"/>
        <end position="205"/>
    </location>
</feature>
<protein>
    <submittedName>
        <fullName evidence="9">AzlC family ABC transporter permease</fullName>
    </submittedName>
</protein>
<comment type="subcellular location">
    <subcellularLocation>
        <location evidence="1">Cell membrane</location>
        <topology evidence="1">Multi-pass membrane protein</topology>
    </subcellularLocation>
</comment>
<name>A0ABT2YUF7_9GAMM</name>
<comment type="similarity">
    <text evidence="2">Belongs to the AzlC family.</text>
</comment>
<evidence type="ECO:0000256" key="2">
    <source>
        <dbReference type="ARBA" id="ARBA00010735"/>
    </source>
</evidence>
<proteinExistence type="inferred from homology"/>
<evidence type="ECO:0000256" key="3">
    <source>
        <dbReference type="ARBA" id="ARBA00022448"/>
    </source>
</evidence>
<keyword evidence="5 8" id="KW-0812">Transmembrane</keyword>
<comment type="caution">
    <text evidence="9">The sequence shown here is derived from an EMBL/GenBank/DDBJ whole genome shotgun (WGS) entry which is preliminary data.</text>
</comment>
<dbReference type="Proteomes" id="UP001209713">
    <property type="component" value="Unassembled WGS sequence"/>
</dbReference>
<keyword evidence="6 8" id="KW-1133">Transmembrane helix</keyword>
<gene>
    <name evidence="9" type="ORF">OFY17_11610</name>
</gene>
<accession>A0ABT2YUF7</accession>
<keyword evidence="3" id="KW-0813">Transport</keyword>
<evidence type="ECO:0000256" key="6">
    <source>
        <dbReference type="ARBA" id="ARBA00022989"/>
    </source>
</evidence>
<feature type="transmembrane region" description="Helical" evidence="8">
    <location>
        <begin position="124"/>
        <end position="150"/>
    </location>
</feature>
<dbReference type="PANTHER" id="PTHR34979">
    <property type="entry name" value="INNER MEMBRANE PROTEIN YGAZ"/>
    <property type="match status" value="1"/>
</dbReference>
<evidence type="ECO:0000256" key="1">
    <source>
        <dbReference type="ARBA" id="ARBA00004651"/>
    </source>
</evidence>
<evidence type="ECO:0000256" key="8">
    <source>
        <dbReference type="SAM" id="Phobius"/>
    </source>
</evidence>
<evidence type="ECO:0000256" key="5">
    <source>
        <dbReference type="ARBA" id="ARBA00022692"/>
    </source>
</evidence>
<keyword evidence="4" id="KW-1003">Cell membrane</keyword>
<evidence type="ECO:0000256" key="4">
    <source>
        <dbReference type="ARBA" id="ARBA00022475"/>
    </source>
</evidence>
<dbReference type="InterPro" id="IPR011606">
    <property type="entry name" value="Brnchd-chn_aa_trnsp_permease"/>
</dbReference>
<evidence type="ECO:0000256" key="7">
    <source>
        <dbReference type="ARBA" id="ARBA00023136"/>
    </source>
</evidence>